<dbReference type="PATRIC" id="fig|45073.5.peg.1791"/>
<organism evidence="1 3">
    <name type="scientific">Legionella quinlivanii</name>
    <dbReference type="NCBI Taxonomy" id="45073"/>
    <lineage>
        <taxon>Bacteria</taxon>
        <taxon>Pseudomonadati</taxon>
        <taxon>Pseudomonadota</taxon>
        <taxon>Gammaproteobacteria</taxon>
        <taxon>Legionellales</taxon>
        <taxon>Legionellaceae</taxon>
        <taxon>Legionella</taxon>
    </lineage>
</organism>
<dbReference type="InterPro" id="IPR049640">
    <property type="entry name" value="CBU_0585/lpg0581-like"/>
</dbReference>
<dbReference type="RefSeq" id="WP_058507789.1">
    <property type="nucleotide sequence ID" value="NZ_CAAAIK010000001.1"/>
</dbReference>
<dbReference type="Proteomes" id="UP000249458">
    <property type="component" value="Unassembled WGS sequence"/>
</dbReference>
<name>A0A0W0Y1E9_9GAMM</name>
<evidence type="ECO:0000313" key="3">
    <source>
        <dbReference type="Proteomes" id="UP000054618"/>
    </source>
</evidence>
<reference evidence="2 4" key="2">
    <citation type="submission" date="2017-02" db="EMBL/GenBank/DDBJ databases">
        <title>Legionella quilivanii strain from human: case report and whole genome sequencing analysis.</title>
        <authorList>
            <person name="Lalancette C."/>
            <person name="Leduc J.-M."/>
            <person name="Levesque S."/>
            <person name="Fournier E."/>
            <person name="Saoud J."/>
            <person name="Faucher S.P."/>
            <person name="Bernard K."/>
            <person name="Martineau C."/>
            <person name="Longtin J."/>
        </authorList>
    </citation>
    <scope>NUCLEOTIDE SEQUENCE [LARGE SCALE GENOMIC DNA]</scope>
    <source>
        <strain evidence="2 4">ID143958</strain>
    </source>
</reference>
<protein>
    <submittedName>
        <fullName evidence="1">Uncharacterized protein</fullName>
    </submittedName>
</protein>
<sequence length="61" mass="7505">MSKKDIDKAFVSPIDKFLFQFDAEHEKSASQKKEIKKHKRIFYFRDHANRDNNKEEIWEDF</sequence>
<evidence type="ECO:0000313" key="2">
    <source>
        <dbReference type="EMBL" id="RAP35631.1"/>
    </source>
</evidence>
<proteinExistence type="predicted"/>
<accession>A0A0W0Y1E9</accession>
<dbReference type="OrthoDB" id="5639082at2"/>
<gene>
    <name evidence="2" type="ORF">B1207_11040</name>
    <name evidence="1" type="ORF">Lqui_1696</name>
</gene>
<dbReference type="AlphaFoldDB" id="A0A0W0Y1E9"/>
<reference evidence="1 3" key="1">
    <citation type="submission" date="2015-11" db="EMBL/GenBank/DDBJ databases">
        <title>Genomic analysis of 38 Legionella species identifies large and diverse effector repertoires.</title>
        <authorList>
            <person name="Burstein D."/>
            <person name="Amaro F."/>
            <person name="Zusman T."/>
            <person name="Lifshitz Z."/>
            <person name="Cohen O."/>
            <person name="Gilbert J.A."/>
            <person name="Pupko T."/>
            <person name="Shuman H.A."/>
            <person name="Segal G."/>
        </authorList>
    </citation>
    <scope>NUCLEOTIDE SEQUENCE [LARGE SCALE GENOMIC DNA]</scope>
    <source>
        <strain evidence="1 3">CDC#1442-AUS-E</strain>
    </source>
</reference>
<dbReference type="EMBL" id="MVJN01000008">
    <property type="protein sequence ID" value="RAP35631.1"/>
    <property type="molecule type" value="Genomic_DNA"/>
</dbReference>
<evidence type="ECO:0000313" key="1">
    <source>
        <dbReference type="EMBL" id="KTD50371.1"/>
    </source>
</evidence>
<dbReference type="Proteomes" id="UP000054618">
    <property type="component" value="Unassembled WGS sequence"/>
</dbReference>
<comment type="caution">
    <text evidence="1">The sequence shown here is derived from an EMBL/GenBank/DDBJ whole genome shotgun (WGS) entry which is preliminary data.</text>
</comment>
<dbReference type="EMBL" id="LNYS01000008">
    <property type="protein sequence ID" value="KTD50371.1"/>
    <property type="molecule type" value="Genomic_DNA"/>
</dbReference>
<evidence type="ECO:0000313" key="4">
    <source>
        <dbReference type="Proteomes" id="UP000249458"/>
    </source>
</evidence>
<dbReference type="NCBIfam" id="NF041950">
    <property type="entry name" value="CBU_0585_fam"/>
    <property type="match status" value="1"/>
</dbReference>
<keyword evidence="3" id="KW-1185">Reference proteome</keyword>